<dbReference type="AlphaFoldDB" id="A0A7X9FQH6"/>
<sequence length="113" mass="12615">DDIITITGTASRDNDIIRIEQELRKIPGVGNVINQLRLPPEMSDTYLEQEIRHELVNKNGINLDRISFSVRDGVATFSGHVGTHEEIDRILAQTLMIRGIKDVKSNVQIGGQP</sequence>
<dbReference type="Pfam" id="PF04972">
    <property type="entry name" value="BON"/>
    <property type="match status" value="2"/>
</dbReference>
<dbReference type="InterPro" id="IPR007055">
    <property type="entry name" value="BON_dom"/>
</dbReference>
<reference evidence="2 3" key="1">
    <citation type="journal article" date="2020" name="Biotechnol. Biofuels">
        <title>New insights from the biogas microbiome by comprehensive genome-resolved metagenomics of nearly 1600 species originating from multiple anaerobic digesters.</title>
        <authorList>
            <person name="Campanaro S."/>
            <person name="Treu L."/>
            <person name="Rodriguez-R L.M."/>
            <person name="Kovalovszki A."/>
            <person name="Ziels R.M."/>
            <person name="Maus I."/>
            <person name="Zhu X."/>
            <person name="Kougias P.G."/>
            <person name="Basile A."/>
            <person name="Luo G."/>
            <person name="Schluter A."/>
            <person name="Konstantinidis K.T."/>
            <person name="Angelidaki I."/>
        </authorList>
    </citation>
    <scope>NUCLEOTIDE SEQUENCE [LARGE SCALE GENOMIC DNA]</scope>
    <source>
        <strain evidence="2">AS27yjCOA_65</strain>
    </source>
</reference>
<organism evidence="2 3">
    <name type="scientific">SAR324 cluster bacterium</name>
    <dbReference type="NCBI Taxonomy" id="2024889"/>
    <lineage>
        <taxon>Bacteria</taxon>
        <taxon>Deltaproteobacteria</taxon>
        <taxon>SAR324 cluster</taxon>
    </lineage>
</organism>
<dbReference type="Proteomes" id="UP000524246">
    <property type="component" value="Unassembled WGS sequence"/>
</dbReference>
<evidence type="ECO:0000313" key="3">
    <source>
        <dbReference type="Proteomes" id="UP000524246"/>
    </source>
</evidence>
<proteinExistence type="predicted"/>
<dbReference type="PROSITE" id="PS50914">
    <property type="entry name" value="BON"/>
    <property type="match status" value="2"/>
</dbReference>
<dbReference type="EMBL" id="JAAZON010000101">
    <property type="protein sequence ID" value="NMC62021.1"/>
    <property type="molecule type" value="Genomic_DNA"/>
</dbReference>
<name>A0A7X9FQH6_9DELT</name>
<feature type="domain" description="BON" evidence="1">
    <location>
        <begin position="1"/>
        <end position="40"/>
    </location>
</feature>
<protein>
    <submittedName>
        <fullName evidence="2">BON domain-containing protein</fullName>
    </submittedName>
</protein>
<gene>
    <name evidence="2" type="ORF">GYA55_02510</name>
</gene>
<comment type="caution">
    <text evidence="2">The sequence shown here is derived from an EMBL/GenBank/DDBJ whole genome shotgun (WGS) entry which is preliminary data.</text>
</comment>
<feature type="domain" description="BON" evidence="1">
    <location>
        <begin position="43"/>
        <end position="111"/>
    </location>
</feature>
<evidence type="ECO:0000259" key="1">
    <source>
        <dbReference type="PROSITE" id="PS50914"/>
    </source>
</evidence>
<dbReference type="Gene3D" id="3.40.1520.20">
    <property type="match status" value="1"/>
</dbReference>
<feature type="non-terminal residue" evidence="2">
    <location>
        <position position="1"/>
    </location>
</feature>
<evidence type="ECO:0000313" key="2">
    <source>
        <dbReference type="EMBL" id="NMC62021.1"/>
    </source>
</evidence>
<accession>A0A7X9FQH6</accession>